<dbReference type="RefSeq" id="WP_138840398.1">
    <property type="nucleotide sequence ID" value="NZ_VCPD01000001.1"/>
</dbReference>
<name>A0ABY2X4L8_9RHOB</name>
<reference evidence="3 4" key="1">
    <citation type="submission" date="2019-05" db="EMBL/GenBank/DDBJ databases">
        <title>Ruegeria sp. nov., isolated from tidal flat.</title>
        <authorList>
            <person name="Kim W."/>
        </authorList>
    </citation>
    <scope>NUCLEOTIDE SEQUENCE [LARGE SCALE GENOMIC DNA]</scope>
    <source>
        <strain evidence="3 4">CAU 1488</strain>
    </source>
</reference>
<dbReference type="Pfam" id="PF13692">
    <property type="entry name" value="Glyco_trans_1_4"/>
    <property type="match status" value="1"/>
</dbReference>
<comment type="caution">
    <text evidence="3">The sequence shown here is derived from an EMBL/GenBank/DDBJ whole genome shotgun (WGS) entry which is preliminary data.</text>
</comment>
<accession>A0ABY2X4L8</accession>
<dbReference type="InterPro" id="IPR028098">
    <property type="entry name" value="Glyco_trans_4-like_N"/>
</dbReference>
<dbReference type="Proteomes" id="UP001193035">
    <property type="component" value="Unassembled WGS sequence"/>
</dbReference>
<keyword evidence="1" id="KW-0808">Transferase</keyword>
<dbReference type="Pfam" id="PF13439">
    <property type="entry name" value="Glyco_transf_4"/>
    <property type="match status" value="1"/>
</dbReference>
<protein>
    <submittedName>
        <fullName evidence="3">Glycosyltransferase family 4 protein</fullName>
    </submittedName>
</protein>
<sequence>MSDCSDDKTGEAPVRVVLSTGLGRLHFVKAVEAIATQGVDISVIQGWVPSRFAPAVLIDWIGRRLGAPHLRKGLELRRMPFLPPGKINGLIWPEVLAQLLFRTRRYTTMRHGTAAKIAWAAFGRASRSRLGRQDIFHVRSGAGAGGAIEAAKRAGMRVITDHSIAHPAFLEHALAPEDMSGQTAWMSPDDPFWACVLEDCHAADTLLVNSDFVKMTFVDQGYPPEKIAVAYLGVREDFLALKTDYAIGDRPLELLFTGQFGLRKGAGYLVRALEELAADGIDFRLTALGDAREAAPIVARSAIADRISMPGFVPQDELKSYLASADMFVFPSLAEGCASSAMEALAAGLPVIATAETGLPATHGETYLQVPSKDPAAIAAAIRTLRDDTGLRQRLGCGSVELIRSSCSWESFGEQVAAFYRAVIADTRQKPSSGRSPTEAKA</sequence>
<evidence type="ECO:0000259" key="2">
    <source>
        <dbReference type="Pfam" id="PF13439"/>
    </source>
</evidence>
<dbReference type="PANTHER" id="PTHR46401:SF2">
    <property type="entry name" value="GLYCOSYLTRANSFERASE WBBK-RELATED"/>
    <property type="match status" value="1"/>
</dbReference>
<gene>
    <name evidence="3" type="ORF">FGK63_04585</name>
</gene>
<proteinExistence type="predicted"/>
<keyword evidence="4" id="KW-1185">Reference proteome</keyword>
<dbReference type="Gene3D" id="3.40.50.2000">
    <property type="entry name" value="Glycogen Phosphorylase B"/>
    <property type="match status" value="2"/>
</dbReference>
<evidence type="ECO:0000256" key="1">
    <source>
        <dbReference type="ARBA" id="ARBA00022679"/>
    </source>
</evidence>
<dbReference type="PANTHER" id="PTHR46401">
    <property type="entry name" value="GLYCOSYLTRANSFERASE WBBK-RELATED"/>
    <property type="match status" value="1"/>
</dbReference>
<dbReference type="CDD" id="cd03801">
    <property type="entry name" value="GT4_PimA-like"/>
    <property type="match status" value="1"/>
</dbReference>
<organism evidence="3 4">
    <name type="scientific">Ruegeria sediminis</name>
    <dbReference type="NCBI Taxonomy" id="2583820"/>
    <lineage>
        <taxon>Bacteria</taxon>
        <taxon>Pseudomonadati</taxon>
        <taxon>Pseudomonadota</taxon>
        <taxon>Alphaproteobacteria</taxon>
        <taxon>Rhodobacterales</taxon>
        <taxon>Roseobacteraceae</taxon>
        <taxon>Ruegeria</taxon>
    </lineage>
</organism>
<evidence type="ECO:0000313" key="4">
    <source>
        <dbReference type="Proteomes" id="UP001193035"/>
    </source>
</evidence>
<evidence type="ECO:0000313" key="3">
    <source>
        <dbReference type="EMBL" id="TMV10341.1"/>
    </source>
</evidence>
<feature type="domain" description="Glycosyltransferase subfamily 4-like N-terminal" evidence="2">
    <location>
        <begin position="114"/>
        <end position="236"/>
    </location>
</feature>
<dbReference type="EMBL" id="VCPD01000001">
    <property type="protein sequence ID" value="TMV10341.1"/>
    <property type="molecule type" value="Genomic_DNA"/>
</dbReference>
<dbReference type="SUPFAM" id="SSF53756">
    <property type="entry name" value="UDP-Glycosyltransferase/glycogen phosphorylase"/>
    <property type="match status" value="1"/>
</dbReference>